<evidence type="ECO:0000259" key="2">
    <source>
        <dbReference type="PROSITE" id="PS51176"/>
    </source>
</evidence>
<keyword evidence="4" id="KW-1185">Reference proteome</keyword>
<reference evidence="3 4" key="1">
    <citation type="submission" date="2024-05" db="EMBL/GenBank/DDBJ databases">
        <title>Three bacterial strains, DH-69, EH-24, and ECK-19 isolated from coastal sediments.</title>
        <authorList>
            <person name="Ye Y.-Q."/>
            <person name="Du Z.-J."/>
        </authorList>
    </citation>
    <scope>NUCLEOTIDE SEQUENCE [LARGE SCALE GENOMIC DNA]</scope>
    <source>
        <strain evidence="3 4">ECK-19</strain>
    </source>
</reference>
<dbReference type="NCBIfam" id="NF005694">
    <property type="entry name" value="PRK07502.1"/>
    <property type="match status" value="1"/>
</dbReference>
<dbReference type="Gene3D" id="3.40.50.720">
    <property type="entry name" value="NAD(P)-binding Rossmann-like Domain"/>
    <property type="match status" value="1"/>
</dbReference>
<dbReference type="SUPFAM" id="SSF48179">
    <property type="entry name" value="6-phosphogluconate dehydrogenase C-terminal domain-like"/>
    <property type="match status" value="1"/>
</dbReference>
<dbReference type="Pfam" id="PF02153">
    <property type="entry name" value="PDH_N"/>
    <property type="match status" value="1"/>
</dbReference>
<dbReference type="PROSITE" id="PS51176">
    <property type="entry name" value="PDH_ADH"/>
    <property type="match status" value="1"/>
</dbReference>
<proteinExistence type="predicted"/>
<dbReference type="PANTHER" id="PTHR21363">
    <property type="entry name" value="PREPHENATE DEHYDROGENASE"/>
    <property type="match status" value="1"/>
</dbReference>
<dbReference type="EMBL" id="JBEHZE010000001">
    <property type="protein sequence ID" value="MEX6633071.1"/>
    <property type="molecule type" value="Genomic_DNA"/>
</dbReference>
<dbReference type="Gene3D" id="1.10.3660.10">
    <property type="entry name" value="6-phosphogluconate dehydrogenase C-terminal like domain"/>
    <property type="match status" value="1"/>
</dbReference>
<comment type="caution">
    <text evidence="3">The sequence shown here is derived from an EMBL/GenBank/DDBJ whole genome shotgun (WGS) entry which is preliminary data.</text>
</comment>
<accession>A0ABV3Z2R3</accession>
<dbReference type="InterPro" id="IPR046825">
    <property type="entry name" value="PDH_C"/>
</dbReference>
<dbReference type="PANTHER" id="PTHR21363:SF0">
    <property type="entry name" value="PREPHENATE DEHYDROGENASE [NADP(+)]"/>
    <property type="match status" value="1"/>
</dbReference>
<dbReference type="Proteomes" id="UP001560685">
    <property type="component" value="Unassembled WGS sequence"/>
</dbReference>
<dbReference type="InterPro" id="IPR050812">
    <property type="entry name" value="Preph/Arog_dehydrog"/>
</dbReference>
<evidence type="ECO:0000256" key="1">
    <source>
        <dbReference type="ARBA" id="ARBA00023002"/>
    </source>
</evidence>
<dbReference type="Pfam" id="PF20463">
    <property type="entry name" value="PDH_C"/>
    <property type="match status" value="1"/>
</dbReference>
<name>A0ABV3Z2R3_9PROT</name>
<evidence type="ECO:0000313" key="3">
    <source>
        <dbReference type="EMBL" id="MEX6633071.1"/>
    </source>
</evidence>
<evidence type="ECO:0000313" key="4">
    <source>
        <dbReference type="Proteomes" id="UP001560685"/>
    </source>
</evidence>
<dbReference type="RefSeq" id="WP_369313011.1">
    <property type="nucleotide sequence ID" value="NZ_JBEHZE010000001.1"/>
</dbReference>
<dbReference type="InterPro" id="IPR036291">
    <property type="entry name" value="NAD(P)-bd_dom_sf"/>
</dbReference>
<organism evidence="3 4">
    <name type="scientific">Hyphococcus lacteus</name>
    <dbReference type="NCBI Taxonomy" id="3143536"/>
    <lineage>
        <taxon>Bacteria</taxon>
        <taxon>Pseudomonadati</taxon>
        <taxon>Pseudomonadota</taxon>
        <taxon>Alphaproteobacteria</taxon>
        <taxon>Parvularculales</taxon>
        <taxon>Parvularculaceae</taxon>
        <taxon>Hyphococcus</taxon>
    </lineage>
</organism>
<dbReference type="SUPFAM" id="SSF51735">
    <property type="entry name" value="NAD(P)-binding Rossmann-fold domains"/>
    <property type="match status" value="1"/>
</dbReference>
<dbReference type="InterPro" id="IPR008927">
    <property type="entry name" value="6-PGluconate_DH-like_C_sf"/>
</dbReference>
<keyword evidence="1" id="KW-0560">Oxidoreductase</keyword>
<feature type="domain" description="Prephenate/arogenate dehydrogenase" evidence="2">
    <location>
        <begin position="10"/>
        <end position="301"/>
    </location>
</feature>
<dbReference type="InterPro" id="IPR003099">
    <property type="entry name" value="Prephen_DH"/>
</dbReference>
<dbReference type="InterPro" id="IPR046826">
    <property type="entry name" value="PDH_N"/>
</dbReference>
<protein>
    <submittedName>
        <fullName evidence="3">Prephenate/arogenate dehydrogenase family protein</fullName>
    </submittedName>
</protein>
<gene>
    <name evidence="3" type="ORF">ABFZ84_05865</name>
</gene>
<sequence>MKNSNPLKFKRAVIVGVGLIGSSIARALRERGVVDRIVGVDSDPEILARARKIDVIDDGFSDLKAGVENVDLIILSTPVGALTEICTTLAECAPDGVLIVDVGSVKGVVAEAAKSLPDRIHFVPCHPVAGTEQSGPEAGFATLFENRWCILTPLERSDDAYLDAVKQASVLWTAIGAEVEIMDAAHHDLALAVTSHIPHLIAFTLVGAADDIESVAPGEVVKYSAGGFRDFTRIAASDPVMWRDVFLNNREAVLEVLGRFSEELAVMQRAIRWGDADVLFEAFSRGRSLRRAIVDAGQETDVPNFGRDQSGDTGEED</sequence>